<gene>
    <name evidence="2" type="ORF">HannXRQ_Chr09g0268501</name>
</gene>
<dbReference type="InParanoid" id="A0A251TZL6"/>
<reference evidence="3" key="1">
    <citation type="journal article" date="2017" name="Nature">
        <title>The sunflower genome provides insights into oil metabolism, flowering and Asterid evolution.</title>
        <authorList>
            <person name="Badouin H."/>
            <person name="Gouzy J."/>
            <person name="Grassa C.J."/>
            <person name="Murat F."/>
            <person name="Staton S.E."/>
            <person name="Cottret L."/>
            <person name="Lelandais-Briere C."/>
            <person name="Owens G.L."/>
            <person name="Carrere S."/>
            <person name="Mayjonade B."/>
            <person name="Legrand L."/>
            <person name="Gill N."/>
            <person name="Kane N.C."/>
            <person name="Bowers J.E."/>
            <person name="Hubner S."/>
            <person name="Bellec A."/>
            <person name="Berard A."/>
            <person name="Berges H."/>
            <person name="Blanchet N."/>
            <person name="Boniface M.C."/>
            <person name="Brunel D."/>
            <person name="Catrice O."/>
            <person name="Chaidir N."/>
            <person name="Claudel C."/>
            <person name="Donnadieu C."/>
            <person name="Faraut T."/>
            <person name="Fievet G."/>
            <person name="Helmstetter N."/>
            <person name="King M."/>
            <person name="Knapp S.J."/>
            <person name="Lai Z."/>
            <person name="Le Paslier M.C."/>
            <person name="Lippi Y."/>
            <person name="Lorenzon L."/>
            <person name="Mandel J.R."/>
            <person name="Marage G."/>
            <person name="Marchand G."/>
            <person name="Marquand E."/>
            <person name="Bret-Mestries E."/>
            <person name="Morien E."/>
            <person name="Nambeesan S."/>
            <person name="Nguyen T."/>
            <person name="Pegot-Espagnet P."/>
            <person name="Pouilly N."/>
            <person name="Raftis F."/>
            <person name="Sallet E."/>
            <person name="Schiex T."/>
            <person name="Thomas J."/>
            <person name="Vandecasteele C."/>
            <person name="Vares D."/>
            <person name="Vear F."/>
            <person name="Vautrin S."/>
            <person name="Crespi M."/>
            <person name="Mangin B."/>
            <person name="Burke J.M."/>
            <person name="Salse J."/>
            <person name="Munos S."/>
            <person name="Vincourt P."/>
            <person name="Rieseberg L.H."/>
            <person name="Langlade N.B."/>
        </authorList>
    </citation>
    <scope>NUCLEOTIDE SEQUENCE [LARGE SCALE GENOMIC DNA]</scope>
    <source>
        <strain evidence="3">cv. SF193</strain>
    </source>
</reference>
<protein>
    <submittedName>
        <fullName evidence="2">Uncharacterized protein</fullName>
    </submittedName>
</protein>
<evidence type="ECO:0000256" key="1">
    <source>
        <dbReference type="SAM" id="SignalP"/>
    </source>
</evidence>
<sequence>MHESNRKTLAIIISSLLPSLRVLIQSPVIDFDSSSNERILIQSPPLNEPSRLFNHIVLYKKKHIRV</sequence>
<dbReference type="AlphaFoldDB" id="A0A251TZL6"/>
<feature type="chain" id="PRO_5012513103" evidence="1">
    <location>
        <begin position="25"/>
        <end position="66"/>
    </location>
</feature>
<dbReference type="Proteomes" id="UP000215914">
    <property type="component" value="Chromosome 9"/>
</dbReference>
<evidence type="ECO:0000313" key="2">
    <source>
        <dbReference type="EMBL" id="OTG16173.1"/>
    </source>
</evidence>
<evidence type="ECO:0000313" key="3">
    <source>
        <dbReference type="Proteomes" id="UP000215914"/>
    </source>
</evidence>
<accession>A0A251TZL6</accession>
<name>A0A251TZL6_HELAN</name>
<proteinExistence type="predicted"/>
<keyword evidence="1" id="KW-0732">Signal</keyword>
<dbReference type="EMBL" id="CM007898">
    <property type="protein sequence ID" value="OTG16173.1"/>
    <property type="molecule type" value="Genomic_DNA"/>
</dbReference>
<organism evidence="2 3">
    <name type="scientific">Helianthus annuus</name>
    <name type="common">Common sunflower</name>
    <dbReference type="NCBI Taxonomy" id="4232"/>
    <lineage>
        <taxon>Eukaryota</taxon>
        <taxon>Viridiplantae</taxon>
        <taxon>Streptophyta</taxon>
        <taxon>Embryophyta</taxon>
        <taxon>Tracheophyta</taxon>
        <taxon>Spermatophyta</taxon>
        <taxon>Magnoliopsida</taxon>
        <taxon>eudicotyledons</taxon>
        <taxon>Gunneridae</taxon>
        <taxon>Pentapetalae</taxon>
        <taxon>asterids</taxon>
        <taxon>campanulids</taxon>
        <taxon>Asterales</taxon>
        <taxon>Asteraceae</taxon>
        <taxon>Asteroideae</taxon>
        <taxon>Heliantheae alliance</taxon>
        <taxon>Heliantheae</taxon>
        <taxon>Helianthus</taxon>
    </lineage>
</organism>
<feature type="signal peptide" evidence="1">
    <location>
        <begin position="1"/>
        <end position="24"/>
    </location>
</feature>
<keyword evidence="3" id="KW-1185">Reference proteome</keyword>